<evidence type="ECO:0000256" key="1">
    <source>
        <dbReference type="SAM" id="MobiDB-lite"/>
    </source>
</evidence>
<accession>A0ABN7UMN0</accession>
<reference evidence="2 4" key="1">
    <citation type="submission" date="2021-06" db="EMBL/GenBank/DDBJ databases">
        <authorList>
            <person name="Kallberg Y."/>
            <person name="Tangrot J."/>
            <person name="Rosling A."/>
        </authorList>
    </citation>
    <scope>NUCLEOTIDE SEQUENCE [LARGE SCALE GENOMIC DNA]</scope>
    <source>
        <strain evidence="2 4">120-4 pot B 10/14</strain>
    </source>
</reference>
<evidence type="ECO:0000313" key="2">
    <source>
        <dbReference type="EMBL" id="CAG8614107.1"/>
    </source>
</evidence>
<keyword evidence="4" id="KW-1185">Reference proteome</keyword>
<feature type="region of interest" description="Disordered" evidence="1">
    <location>
        <begin position="27"/>
        <end position="51"/>
    </location>
</feature>
<gene>
    <name evidence="2" type="ORF">GMARGA_LOCUS7505</name>
    <name evidence="3" type="ORF">GMARGA_LOCUS7506</name>
</gene>
<protein>
    <submittedName>
        <fullName evidence="2">4798_t:CDS:1</fullName>
    </submittedName>
    <submittedName>
        <fullName evidence="3">4799_t:CDS:1</fullName>
    </submittedName>
</protein>
<sequence length="51" mass="5781">MKLKSYLTFFGYLPTADVVDFDVRTSGENSMRDGMSDNASSSLKNTYTKYK</sequence>
<dbReference type="Proteomes" id="UP000789901">
    <property type="component" value="Unassembled WGS sequence"/>
</dbReference>
<organism evidence="2 4">
    <name type="scientific">Gigaspora margarita</name>
    <dbReference type="NCBI Taxonomy" id="4874"/>
    <lineage>
        <taxon>Eukaryota</taxon>
        <taxon>Fungi</taxon>
        <taxon>Fungi incertae sedis</taxon>
        <taxon>Mucoromycota</taxon>
        <taxon>Glomeromycotina</taxon>
        <taxon>Glomeromycetes</taxon>
        <taxon>Diversisporales</taxon>
        <taxon>Gigasporaceae</taxon>
        <taxon>Gigaspora</taxon>
    </lineage>
</organism>
<feature type="compositionally biased region" description="Polar residues" evidence="1">
    <location>
        <begin position="37"/>
        <end position="51"/>
    </location>
</feature>
<proteinExistence type="predicted"/>
<dbReference type="EMBL" id="CAJVQB010003651">
    <property type="protein sequence ID" value="CAG8614107.1"/>
    <property type="molecule type" value="Genomic_DNA"/>
</dbReference>
<evidence type="ECO:0000313" key="4">
    <source>
        <dbReference type="Proteomes" id="UP000789901"/>
    </source>
</evidence>
<dbReference type="EMBL" id="CAJVQB010003651">
    <property type="protein sequence ID" value="CAG8614125.1"/>
    <property type="molecule type" value="Genomic_DNA"/>
</dbReference>
<name>A0ABN7UMN0_GIGMA</name>
<comment type="caution">
    <text evidence="2">The sequence shown here is derived from an EMBL/GenBank/DDBJ whole genome shotgun (WGS) entry which is preliminary data.</text>
</comment>
<evidence type="ECO:0000313" key="3">
    <source>
        <dbReference type="EMBL" id="CAG8614125.1"/>
    </source>
</evidence>